<keyword evidence="6" id="KW-0539">Nucleus</keyword>
<feature type="transmembrane region" description="Helical" evidence="7">
    <location>
        <begin position="49"/>
        <end position="66"/>
    </location>
</feature>
<comment type="subcellular location">
    <subcellularLocation>
        <location evidence="1">Nucleus</location>
    </subcellularLocation>
</comment>
<dbReference type="OrthoDB" id="511287at2759"/>
<name>A0A3P7MCU2_DIBLA</name>
<proteinExistence type="inferred from homology"/>
<evidence type="ECO:0000313" key="8">
    <source>
        <dbReference type="EMBL" id="VDN21333.1"/>
    </source>
</evidence>
<dbReference type="PANTHER" id="PTHR12144:SF0">
    <property type="entry name" value="NEGATIVE ELONGATION FACTOR C_D"/>
    <property type="match status" value="1"/>
</dbReference>
<evidence type="ECO:0000256" key="2">
    <source>
        <dbReference type="ARBA" id="ARBA00005726"/>
    </source>
</evidence>
<reference evidence="8 9" key="1">
    <citation type="submission" date="2018-11" db="EMBL/GenBank/DDBJ databases">
        <authorList>
            <consortium name="Pathogen Informatics"/>
        </authorList>
    </citation>
    <scope>NUCLEOTIDE SEQUENCE [LARGE SCALE GENOMIC DNA]</scope>
</reference>
<organism evidence="8 9">
    <name type="scientific">Dibothriocephalus latus</name>
    <name type="common">Fish tapeworm</name>
    <name type="synonym">Diphyllobothrium latum</name>
    <dbReference type="NCBI Taxonomy" id="60516"/>
    <lineage>
        <taxon>Eukaryota</taxon>
        <taxon>Metazoa</taxon>
        <taxon>Spiralia</taxon>
        <taxon>Lophotrochozoa</taxon>
        <taxon>Platyhelminthes</taxon>
        <taxon>Cestoda</taxon>
        <taxon>Eucestoda</taxon>
        <taxon>Diphyllobothriidea</taxon>
        <taxon>Diphyllobothriidae</taxon>
        <taxon>Dibothriocephalus</taxon>
    </lineage>
</organism>
<dbReference type="InterPro" id="IPR006942">
    <property type="entry name" value="TH1"/>
</dbReference>
<dbReference type="Pfam" id="PF04858">
    <property type="entry name" value="TH1"/>
    <property type="match status" value="1"/>
</dbReference>
<sequence>MTGSGVSLRSFRDLPILLQCLNCKAAAFGVFRFLWVIFRSKRLEYKRMLVGLLIHLVVCGYVLPTIQTMHSLLERNRVDVSIARYFVTELLHVAAPPYDPLFLSAIHPLVSHPHIFDGLRTDRNTDIVNEFLGMSFAN</sequence>
<evidence type="ECO:0000256" key="7">
    <source>
        <dbReference type="SAM" id="Phobius"/>
    </source>
</evidence>
<keyword evidence="7" id="KW-1133">Transmembrane helix</keyword>
<dbReference type="Proteomes" id="UP000281553">
    <property type="component" value="Unassembled WGS sequence"/>
</dbReference>
<dbReference type="GO" id="GO:0003723">
    <property type="term" value="F:RNA binding"/>
    <property type="evidence" value="ECO:0007669"/>
    <property type="project" value="TreeGrafter"/>
</dbReference>
<keyword evidence="7" id="KW-0472">Membrane</keyword>
<evidence type="ECO:0000256" key="4">
    <source>
        <dbReference type="ARBA" id="ARBA00023015"/>
    </source>
</evidence>
<dbReference type="PANTHER" id="PTHR12144">
    <property type="entry name" value="NEGATIVE ELONGATION FACTOR D"/>
    <property type="match status" value="1"/>
</dbReference>
<dbReference type="AlphaFoldDB" id="A0A3P7MCU2"/>
<dbReference type="GO" id="GO:0032021">
    <property type="term" value="C:NELF complex"/>
    <property type="evidence" value="ECO:0007669"/>
    <property type="project" value="TreeGrafter"/>
</dbReference>
<evidence type="ECO:0000256" key="1">
    <source>
        <dbReference type="ARBA" id="ARBA00004123"/>
    </source>
</evidence>
<evidence type="ECO:0000313" key="9">
    <source>
        <dbReference type="Proteomes" id="UP000281553"/>
    </source>
</evidence>
<keyword evidence="3" id="KW-0678">Repressor</keyword>
<dbReference type="EMBL" id="UYRU01071692">
    <property type="protein sequence ID" value="VDN21333.1"/>
    <property type="molecule type" value="Genomic_DNA"/>
</dbReference>
<dbReference type="GO" id="GO:0034244">
    <property type="term" value="P:negative regulation of transcription elongation by RNA polymerase II"/>
    <property type="evidence" value="ECO:0007669"/>
    <property type="project" value="TreeGrafter"/>
</dbReference>
<accession>A0A3P7MCU2</accession>
<evidence type="ECO:0000256" key="3">
    <source>
        <dbReference type="ARBA" id="ARBA00022491"/>
    </source>
</evidence>
<evidence type="ECO:0000256" key="6">
    <source>
        <dbReference type="ARBA" id="ARBA00023242"/>
    </source>
</evidence>
<keyword evidence="4" id="KW-0805">Transcription regulation</keyword>
<keyword evidence="7" id="KW-0812">Transmembrane</keyword>
<keyword evidence="9" id="KW-1185">Reference proteome</keyword>
<comment type="similarity">
    <text evidence="2">Belongs to the NELF-D family.</text>
</comment>
<gene>
    <name evidence="8" type="ORF">DILT_LOCUS13813</name>
</gene>
<feature type="transmembrane region" description="Helical" evidence="7">
    <location>
        <begin position="16"/>
        <end position="37"/>
    </location>
</feature>
<protein>
    <submittedName>
        <fullName evidence="8">Uncharacterized protein</fullName>
    </submittedName>
</protein>
<evidence type="ECO:0000256" key="5">
    <source>
        <dbReference type="ARBA" id="ARBA00023163"/>
    </source>
</evidence>
<keyword evidence="5" id="KW-0804">Transcription</keyword>